<dbReference type="InterPro" id="IPR027994">
    <property type="entry name" value="WxL_dom"/>
</dbReference>
<dbReference type="OrthoDB" id="2320516at2"/>
<evidence type="ECO:0000259" key="3">
    <source>
        <dbReference type="Pfam" id="PF13731"/>
    </source>
</evidence>
<feature type="region of interest" description="Disordered" evidence="1">
    <location>
        <begin position="43"/>
        <end position="74"/>
    </location>
</feature>
<sequence>MMKKTVSSILLASALLLGTVAPVAANAAEVTGTTGNTKTQAAFTAPKSVVDPVDPSNPSTPSTGDNGGNGVTNTDTTGGLNFLYVTDSIDFGSAEAVSSGVQPSMPASKISTGSFTDDEQVNPNFVTELSDTRGTSAGWYVTVSSSPMTDTTNSNSNTNTLKGATVDFGTGTEINNSASENGISANAVSVPTETATAQTIYQATADNGAGQTSFQLNPKNIELNNVGPNTNTGTYNGNLTWTLNDTPVEPAK</sequence>
<feature type="domain" description="WxL" evidence="3">
    <location>
        <begin position="33"/>
        <end position="247"/>
    </location>
</feature>
<dbReference type="RefSeq" id="WP_135367235.1">
    <property type="nucleotide sequence ID" value="NZ_RKLX01000003.1"/>
</dbReference>
<protein>
    <submittedName>
        <fullName evidence="4">WxL domain-containing protein</fullName>
    </submittedName>
</protein>
<organism evidence="4 5">
    <name type="scientific">Levilactobacillus suantsaiihabitans</name>
    <dbReference type="NCBI Taxonomy" id="2487722"/>
    <lineage>
        <taxon>Bacteria</taxon>
        <taxon>Bacillati</taxon>
        <taxon>Bacillota</taxon>
        <taxon>Bacilli</taxon>
        <taxon>Lactobacillales</taxon>
        <taxon>Lactobacillaceae</taxon>
        <taxon>Levilactobacillus</taxon>
    </lineage>
</organism>
<evidence type="ECO:0000313" key="5">
    <source>
        <dbReference type="Proteomes" id="UP000297348"/>
    </source>
</evidence>
<evidence type="ECO:0000256" key="2">
    <source>
        <dbReference type="SAM" id="SignalP"/>
    </source>
</evidence>
<dbReference type="Pfam" id="PF13731">
    <property type="entry name" value="WxL"/>
    <property type="match status" value="1"/>
</dbReference>
<dbReference type="Proteomes" id="UP000297348">
    <property type="component" value="Unassembled WGS sequence"/>
</dbReference>
<keyword evidence="2" id="KW-0732">Signal</keyword>
<dbReference type="AlphaFoldDB" id="A0A4Z0JEA7"/>
<proteinExistence type="predicted"/>
<feature type="signal peptide" evidence="2">
    <location>
        <begin position="1"/>
        <end position="27"/>
    </location>
</feature>
<evidence type="ECO:0000256" key="1">
    <source>
        <dbReference type="SAM" id="MobiDB-lite"/>
    </source>
</evidence>
<evidence type="ECO:0000313" key="4">
    <source>
        <dbReference type="EMBL" id="TGD19733.1"/>
    </source>
</evidence>
<dbReference type="EMBL" id="RKLX01000003">
    <property type="protein sequence ID" value="TGD19733.1"/>
    <property type="molecule type" value="Genomic_DNA"/>
</dbReference>
<comment type="caution">
    <text evidence="4">The sequence shown here is derived from an EMBL/GenBank/DDBJ whole genome shotgun (WGS) entry which is preliminary data.</text>
</comment>
<reference evidence="4 5" key="1">
    <citation type="submission" date="2018-10" db="EMBL/GenBank/DDBJ databases">
        <title>Lactobacillus sp. R7 and Lactobacillus sp. R19 isolated from fermented mustard green product of Taiwan.</title>
        <authorList>
            <person name="Lin S.-T."/>
        </authorList>
    </citation>
    <scope>NUCLEOTIDE SEQUENCE [LARGE SCALE GENOMIC DNA]</scope>
    <source>
        <strain evidence="4 5">BCRC 81129</strain>
    </source>
</reference>
<gene>
    <name evidence="4" type="ORF">EGT51_02550</name>
</gene>
<accession>A0A4Z0JEA7</accession>
<feature type="chain" id="PRO_5021422090" evidence="2">
    <location>
        <begin position="28"/>
        <end position="252"/>
    </location>
</feature>
<keyword evidence="5" id="KW-1185">Reference proteome</keyword>
<name>A0A4Z0JEA7_9LACO</name>